<dbReference type="Gene3D" id="3.40.50.300">
    <property type="entry name" value="P-loop containing nucleotide triphosphate hydrolases"/>
    <property type="match status" value="2"/>
</dbReference>
<accession>A0A149U4M7</accession>
<evidence type="ECO:0000313" key="9">
    <source>
        <dbReference type="EMBL" id="KXV60209.1"/>
    </source>
</evidence>
<feature type="compositionally biased region" description="Basic and acidic residues" evidence="6">
    <location>
        <begin position="591"/>
        <end position="609"/>
    </location>
</feature>
<proteinExistence type="predicted"/>
<dbReference type="CDD" id="cd01127">
    <property type="entry name" value="TrwB_TraG_TraD_VirD4"/>
    <property type="match status" value="1"/>
</dbReference>
<evidence type="ECO:0000313" key="10">
    <source>
        <dbReference type="Proteomes" id="UP000075360"/>
    </source>
</evidence>
<dbReference type="GO" id="GO:0005886">
    <property type="term" value="C:plasma membrane"/>
    <property type="evidence" value="ECO:0007669"/>
    <property type="project" value="UniProtKB-SubCell"/>
</dbReference>
<evidence type="ECO:0000256" key="3">
    <source>
        <dbReference type="ARBA" id="ARBA00022692"/>
    </source>
</evidence>
<protein>
    <submittedName>
        <fullName evidence="9">Conjugal transfer protein TraD</fullName>
    </submittedName>
</protein>
<dbReference type="PANTHER" id="PTHR37937:SF1">
    <property type="entry name" value="CONJUGATIVE TRANSFER: DNA TRANSPORT"/>
    <property type="match status" value="1"/>
</dbReference>
<feature type="transmembrane region" description="Helical" evidence="7">
    <location>
        <begin position="112"/>
        <end position="130"/>
    </location>
</feature>
<comment type="subcellular location">
    <subcellularLocation>
        <location evidence="1">Cell membrane</location>
        <topology evidence="1">Multi-pass membrane protein</topology>
    </subcellularLocation>
</comment>
<keyword evidence="3 7" id="KW-0812">Transmembrane</keyword>
<evidence type="ECO:0000256" key="5">
    <source>
        <dbReference type="ARBA" id="ARBA00023136"/>
    </source>
</evidence>
<reference evidence="9 10" key="1">
    <citation type="submission" date="2015-06" db="EMBL/GenBank/DDBJ databases">
        <title>Improved classification and identification of acetic acid bacteria using matrix-assisted laser desorption/ionization time-of-flight mass spectrometry; Gluconobacter nephelii and Gluconobacter uchimurae are later heterotypic synonyms of Gluconobacter japonicus and Gluconobacter oxydans, respectively.</title>
        <authorList>
            <person name="Li L."/>
            <person name="Cleenwerck I."/>
            <person name="De Vuyst L."/>
            <person name="Vandamme P."/>
        </authorList>
    </citation>
    <scope>NUCLEOTIDE SEQUENCE [LARGE SCALE GENOMIC DNA]</scope>
    <source>
        <strain evidence="9 10">LMG 23690</strain>
    </source>
</reference>
<dbReference type="AlphaFoldDB" id="A0A149U4M7"/>
<name>A0A149U4M7_9PROT</name>
<dbReference type="InterPro" id="IPR051539">
    <property type="entry name" value="T4SS-coupling_protein"/>
</dbReference>
<sequence length="631" mass="69631">MSNDLDQRAHAQALRALRRAESGARARQALLIILFVALVTGLLAGLATTQRETLRLAAPFLYAEAQRPVMTMTGRDVPMRVSIEGKTYDTGAQEVLSEPWLLGRMVGLMERVALGLILGAGAAIVGLWLTKDKRQRKAAAELADRYISGTQLVSAQTLAQATANPDDPAPLFIGSVPIPRGFETRHFELDGSTGSGKTTAMRQMLDGIEARGEPAIVYDISGSFVAQYYNPVRGDIILSPFDARGVYWNLFDEIQHPADAARLARYLINETGDRDRDVWLETARILVANILRQLWEEQRGTPTALIEALQYMTSEELGRWLAHTSSARTFAQDAERATASVLFMLAKAVNLLMFLRAEPEPGTTSFSFASFFGGLDKHKGRTRAPWVFVPRKEDYFEAVKPLMALWLECAASATLALQPSNTRRLWFVLDEFPDLPRVDNMTRLLPQGRQFGAAIILTFQTIGQMRSRYGEQDAQAILGNCNTKLFLQLSDTESRERASATIGKVEVEIQTVSGVMDAKTRKPQITVSSRREVRPAVMESQLRLSPGRGYLLLPDGLPVAQITLSTDHIAARGAPKAAAFEAIDPAKTFWGKKDRQNAVRDDAAREKTPSKTTQKPTSAIPPKPTRDRGPV</sequence>
<evidence type="ECO:0000256" key="6">
    <source>
        <dbReference type="SAM" id="MobiDB-lite"/>
    </source>
</evidence>
<feature type="domain" description="Type IV secretion system coupling protein TraD DNA-binding" evidence="8">
    <location>
        <begin position="171"/>
        <end position="564"/>
    </location>
</feature>
<gene>
    <name evidence="9" type="ORF">AD948_06140</name>
</gene>
<evidence type="ECO:0000256" key="7">
    <source>
        <dbReference type="SAM" id="Phobius"/>
    </source>
</evidence>
<keyword evidence="5 7" id="KW-0472">Membrane</keyword>
<feature type="transmembrane region" description="Helical" evidence="7">
    <location>
        <begin position="29"/>
        <end position="47"/>
    </location>
</feature>
<dbReference type="EMBL" id="LHZU01000118">
    <property type="protein sequence ID" value="KXV60209.1"/>
    <property type="molecule type" value="Genomic_DNA"/>
</dbReference>
<dbReference type="PANTHER" id="PTHR37937">
    <property type="entry name" value="CONJUGATIVE TRANSFER: DNA TRANSPORT"/>
    <property type="match status" value="1"/>
</dbReference>
<dbReference type="RefSeq" id="WP_061471132.1">
    <property type="nucleotide sequence ID" value="NZ_LHZU01000118.1"/>
</dbReference>
<dbReference type="InterPro" id="IPR019476">
    <property type="entry name" value="T4SS_TraD_DNA-bd"/>
</dbReference>
<feature type="region of interest" description="Disordered" evidence="6">
    <location>
        <begin position="590"/>
        <end position="631"/>
    </location>
</feature>
<dbReference type="Proteomes" id="UP000075360">
    <property type="component" value="Unassembled WGS sequence"/>
</dbReference>
<organism evidence="9 10">
    <name type="scientific">Acetobacter senegalensis</name>
    <dbReference type="NCBI Taxonomy" id="446692"/>
    <lineage>
        <taxon>Bacteria</taxon>
        <taxon>Pseudomonadati</taxon>
        <taxon>Pseudomonadota</taxon>
        <taxon>Alphaproteobacteria</taxon>
        <taxon>Acetobacterales</taxon>
        <taxon>Acetobacteraceae</taxon>
        <taxon>Acetobacter</taxon>
    </lineage>
</organism>
<evidence type="ECO:0000256" key="2">
    <source>
        <dbReference type="ARBA" id="ARBA00022475"/>
    </source>
</evidence>
<dbReference type="Pfam" id="PF10412">
    <property type="entry name" value="TrwB_AAD_bind"/>
    <property type="match status" value="1"/>
</dbReference>
<dbReference type="PATRIC" id="fig|446692.4.peg.1517"/>
<comment type="caution">
    <text evidence="9">The sequence shown here is derived from an EMBL/GenBank/DDBJ whole genome shotgun (WGS) entry which is preliminary data.</text>
</comment>
<evidence type="ECO:0000259" key="8">
    <source>
        <dbReference type="Pfam" id="PF10412"/>
    </source>
</evidence>
<evidence type="ECO:0000256" key="1">
    <source>
        <dbReference type="ARBA" id="ARBA00004651"/>
    </source>
</evidence>
<keyword evidence="4 7" id="KW-1133">Transmembrane helix</keyword>
<dbReference type="SUPFAM" id="SSF52540">
    <property type="entry name" value="P-loop containing nucleoside triphosphate hydrolases"/>
    <property type="match status" value="1"/>
</dbReference>
<evidence type="ECO:0000256" key="4">
    <source>
        <dbReference type="ARBA" id="ARBA00022989"/>
    </source>
</evidence>
<keyword evidence="2" id="KW-1003">Cell membrane</keyword>
<dbReference type="InterPro" id="IPR027417">
    <property type="entry name" value="P-loop_NTPase"/>
</dbReference>